<organism evidence="1 2">
    <name type="scientific">Komagataeibacter rhaeticus</name>
    <dbReference type="NCBI Taxonomy" id="215221"/>
    <lineage>
        <taxon>Bacteria</taxon>
        <taxon>Pseudomonadati</taxon>
        <taxon>Pseudomonadota</taxon>
        <taxon>Alphaproteobacteria</taxon>
        <taxon>Acetobacterales</taxon>
        <taxon>Acetobacteraceae</taxon>
        <taxon>Komagataeibacter</taxon>
    </lineage>
</organism>
<dbReference type="Proteomes" id="UP000502533">
    <property type="component" value="Chromosome"/>
</dbReference>
<dbReference type="EMBL" id="CP050139">
    <property type="protein sequence ID" value="QIP36780.1"/>
    <property type="molecule type" value="Genomic_DNA"/>
</dbReference>
<dbReference type="InterPro" id="IPR040649">
    <property type="entry name" value="Bact_HORMA"/>
</dbReference>
<dbReference type="RefSeq" id="WP_112209683.1">
    <property type="nucleotide sequence ID" value="NZ_CP050139.1"/>
</dbReference>
<accession>A0A181C512</accession>
<dbReference type="KEGG" id="kre:GWK63_16345"/>
<evidence type="ECO:0000313" key="1">
    <source>
        <dbReference type="EMBL" id="QIP36780.1"/>
    </source>
</evidence>
<dbReference type="InterPro" id="IPR036570">
    <property type="entry name" value="HORMA_dom_sf"/>
</dbReference>
<evidence type="ECO:0000313" key="2">
    <source>
        <dbReference type="Proteomes" id="UP000502533"/>
    </source>
</evidence>
<dbReference type="AlphaFoldDB" id="A0A181C512"/>
<gene>
    <name evidence="1" type="ORF">GWK63_16345</name>
</gene>
<protein>
    <submittedName>
        <fullName evidence="1">HORMA domain containing protein</fullName>
    </submittedName>
</protein>
<dbReference type="Pfam" id="PF18173">
    <property type="entry name" value="bacHORMA_2"/>
    <property type="match status" value="1"/>
</dbReference>
<reference evidence="1 2" key="1">
    <citation type="submission" date="2020-03" db="EMBL/GenBank/DDBJ databases">
        <title>Isolation of cellulose-producing strains, genome characterization and application of the synthesized cellulose films as an economical and sustainable material for piezoelectric sensor construction.</title>
        <authorList>
            <person name="Mangayil R.K."/>
        </authorList>
    </citation>
    <scope>NUCLEOTIDE SEQUENCE [LARGE SCALE GENOMIC DNA]</scope>
    <source>
        <strain evidence="1 2">ENS 9a1a</strain>
    </source>
</reference>
<name>A0A181C512_9PROT</name>
<proteinExistence type="predicted"/>
<dbReference type="GeneID" id="85023725"/>
<keyword evidence="2" id="KW-1185">Reference proteome</keyword>
<dbReference type="SUPFAM" id="SSF56019">
    <property type="entry name" value="The spindle assembly checkpoint protein mad2"/>
    <property type="match status" value="1"/>
</dbReference>
<sequence>MTVVSVNTYTHSVTYVADNMLKSLKDIIRLSGLDPTNFIEDWDVNMRGIKHWLETQDLERVDLEIYDPKTDALLFRWDMNVVYGWSSGDGNFWVDTEQLKYAIKKAGLVPSQAKYRLLVRTKPGRPDVDGWSKVTARSTAGFTRQSLGTTIDHNGLGANTSYWRQTG</sequence>